<keyword evidence="2" id="KW-0723">Serine/threonine-protein kinase</keyword>
<dbReference type="FunFam" id="1.10.510.10:FF:000021">
    <property type="entry name" value="Serine/threonine protein kinase"/>
    <property type="match status" value="1"/>
</dbReference>
<accession>A0A5C5VX69</accession>
<evidence type="ECO:0000256" key="8">
    <source>
        <dbReference type="SAM" id="MobiDB-lite"/>
    </source>
</evidence>
<evidence type="ECO:0000313" key="11">
    <source>
        <dbReference type="EMBL" id="TWT43000.1"/>
    </source>
</evidence>
<keyword evidence="9" id="KW-0812">Transmembrane</keyword>
<keyword evidence="3 11" id="KW-0808">Transferase</keyword>
<dbReference type="PANTHER" id="PTHR43289:SF6">
    <property type="entry name" value="SERINE_THREONINE-PROTEIN KINASE NEKL-3"/>
    <property type="match status" value="1"/>
</dbReference>
<evidence type="ECO:0000256" key="6">
    <source>
        <dbReference type="ARBA" id="ARBA00022840"/>
    </source>
</evidence>
<keyword evidence="6 7" id="KW-0067">ATP-binding</keyword>
<evidence type="ECO:0000256" key="4">
    <source>
        <dbReference type="ARBA" id="ARBA00022741"/>
    </source>
</evidence>
<dbReference type="PROSITE" id="PS00107">
    <property type="entry name" value="PROTEIN_KINASE_ATP"/>
    <property type="match status" value="1"/>
</dbReference>
<dbReference type="Proteomes" id="UP000317243">
    <property type="component" value="Unassembled WGS sequence"/>
</dbReference>
<dbReference type="Gene3D" id="1.10.510.10">
    <property type="entry name" value="Transferase(Phosphotransferase) domain 1"/>
    <property type="match status" value="1"/>
</dbReference>
<feature type="domain" description="Protein kinase" evidence="10">
    <location>
        <begin position="55"/>
        <end position="315"/>
    </location>
</feature>
<evidence type="ECO:0000256" key="1">
    <source>
        <dbReference type="ARBA" id="ARBA00012513"/>
    </source>
</evidence>
<dbReference type="CDD" id="cd14014">
    <property type="entry name" value="STKc_PknB_like"/>
    <property type="match status" value="1"/>
</dbReference>
<dbReference type="SUPFAM" id="SSF56112">
    <property type="entry name" value="Protein kinase-like (PK-like)"/>
    <property type="match status" value="1"/>
</dbReference>
<organism evidence="11 12">
    <name type="scientific">Thalassoglobus neptunius</name>
    <dbReference type="NCBI Taxonomy" id="1938619"/>
    <lineage>
        <taxon>Bacteria</taxon>
        <taxon>Pseudomonadati</taxon>
        <taxon>Planctomycetota</taxon>
        <taxon>Planctomycetia</taxon>
        <taxon>Planctomycetales</taxon>
        <taxon>Planctomycetaceae</taxon>
        <taxon>Thalassoglobus</taxon>
    </lineage>
</organism>
<protein>
    <recommendedName>
        <fullName evidence="1">non-specific serine/threonine protein kinase</fullName>
        <ecNumber evidence="1">2.7.11.1</ecNumber>
    </recommendedName>
</protein>
<dbReference type="PROSITE" id="PS00108">
    <property type="entry name" value="PROTEIN_KINASE_ST"/>
    <property type="match status" value="1"/>
</dbReference>
<dbReference type="OrthoDB" id="6111975at2"/>
<evidence type="ECO:0000259" key="10">
    <source>
        <dbReference type="PROSITE" id="PS50011"/>
    </source>
</evidence>
<evidence type="ECO:0000256" key="3">
    <source>
        <dbReference type="ARBA" id="ARBA00022679"/>
    </source>
</evidence>
<keyword evidence="9" id="KW-0472">Membrane</keyword>
<feature type="binding site" evidence="7">
    <location>
        <position position="88"/>
    </location>
    <ligand>
        <name>ATP</name>
        <dbReference type="ChEBI" id="CHEBI:30616"/>
    </ligand>
</feature>
<dbReference type="GO" id="GO:0005524">
    <property type="term" value="F:ATP binding"/>
    <property type="evidence" value="ECO:0007669"/>
    <property type="project" value="UniProtKB-UniRule"/>
</dbReference>
<dbReference type="PROSITE" id="PS50011">
    <property type="entry name" value="PROTEIN_KINASE_DOM"/>
    <property type="match status" value="1"/>
</dbReference>
<dbReference type="Pfam" id="PF00069">
    <property type="entry name" value="Pkinase"/>
    <property type="match status" value="1"/>
</dbReference>
<dbReference type="Gene3D" id="3.30.200.20">
    <property type="entry name" value="Phosphorylase Kinase, domain 1"/>
    <property type="match status" value="1"/>
</dbReference>
<dbReference type="InterPro" id="IPR008271">
    <property type="entry name" value="Ser/Thr_kinase_AS"/>
</dbReference>
<dbReference type="InterPro" id="IPR017441">
    <property type="entry name" value="Protein_kinase_ATP_BS"/>
</dbReference>
<proteinExistence type="predicted"/>
<reference evidence="11 12" key="1">
    <citation type="submission" date="2019-02" db="EMBL/GenBank/DDBJ databases">
        <title>Deep-cultivation of Planctomycetes and their phenomic and genomic characterization uncovers novel biology.</title>
        <authorList>
            <person name="Wiegand S."/>
            <person name="Jogler M."/>
            <person name="Boedeker C."/>
            <person name="Pinto D."/>
            <person name="Vollmers J."/>
            <person name="Rivas-Marin E."/>
            <person name="Kohn T."/>
            <person name="Peeters S.H."/>
            <person name="Heuer A."/>
            <person name="Rast P."/>
            <person name="Oberbeckmann S."/>
            <person name="Bunk B."/>
            <person name="Jeske O."/>
            <person name="Meyerdierks A."/>
            <person name="Storesund J.E."/>
            <person name="Kallscheuer N."/>
            <person name="Luecker S."/>
            <person name="Lage O.M."/>
            <person name="Pohl T."/>
            <person name="Merkel B.J."/>
            <person name="Hornburger P."/>
            <person name="Mueller R.-W."/>
            <person name="Bruemmer F."/>
            <person name="Labrenz M."/>
            <person name="Spormann A.M."/>
            <person name="Op Den Camp H."/>
            <person name="Overmann J."/>
            <person name="Amann R."/>
            <person name="Jetten M.S.M."/>
            <person name="Mascher T."/>
            <person name="Medema M.H."/>
            <person name="Devos D.P."/>
            <person name="Kaster A.-K."/>
            <person name="Ovreas L."/>
            <person name="Rohde M."/>
            <person name="Galperin M.Y."/>
            <person name="Jogler C."/>
        </authorList>
    </citation>
    <scope>NUCLEOTIDE SEQUENCE [LARGE SCALE GENOMIC DNA]</scope>
    <source>
        <strain evidence="11 12">KOR42</strain>
    </source>
</reference>
<name>A0A5C5VX69_9PLAN</name>
<dbReference type="InterPro" id="IPR011009">
    <property type="entry name" value="Kinase-like_dom_sf"/>
</dbReference>
<dbReference type="PANTHER" id="PTHR43289">
    <property type="entry name" value="MITOGEN-ACTIVATED PROTEIN KINASE KINASE KINASE 20-RELATED"/>
    <property type="match status" value="1"/>
</dbReference>
<keyword evidence="4 7" id="KW-0547">Nucleotide-binding</keyword>
<evidence type="ECO:0000313" key="12">
    <source>
        <dbReference type="Proteomes" id="UP000317243"/>
    </source>
</evidence>
<dbReference type="RefSeq" id="WP_146511942.1">
    <property type="nucleotide sequence ID" value="NZ_SIHI01000036.1"/>
</dbReference>
<keyword evidence="5 11" id="KW-0418">Kinase</keyword>
<dbReference type="GO" id="GO:0004674">
    <property type="term" value="F:protein serine/threonine kinase activity"/>
    <property type="evidence" value="ECO:0007669"/>
    <property type="project" value="UniProtKB-KW"/>
</dbReference>
<keyword evidence="9" id="KW-1133">Transmembrane helix</keyword>
<comment type="caution">
    <text evidence="11">The sequence shown here is derived from an EMBL/GenBank/DDBJ whole genome shotgun (WGS) entry which is preliminary data.</text>
</comment>
<gene>
    <name evidence="11" type="primary">pknB_18</name>
    <name evidence="11" type="ORF">KOR42_46000</name>
</gene>
<feature type="region of interest" description="Disordered" evidence="8">
    <location>
        <begin position="487"/>
        <end position="512"/>
    </location>
</feature>
<keyword evidence="12" id="KW-1185">Reference proteome</keyword>
<dbReference type="InterPro" id="IPR000719">
    <property type="entry name" value="Prot_kinase_dom"/>
</dbReference>
<dbReference type="SMART" id="SM00220">
    <property type="entry name" value="S_TKc"/>
    <property type="match status" value="1"/>
</dbReference>
<dbReference type="EC" id="2.7.11.1" evidence="1"/>
<evidence type="ECO:0000256" key="7">
    <source>
        <dbReference type="PROSITE-ProRule" id="PRU10141"/>
    </source>
</evidence>
<feature type="transmembrane region" description="Helical" evidence="9">
    <location>
        <begin position="339"/>
        <end position="361"/>
    </location>
</feature>
<dbReference type="EMBL" id="SIHI01000036">
    <property type="protein sequence ID" value="TWT43000.1"/>
    <property type="molecule type" value="Genomic_DNA"/>
</dbReference>
<evidence type="ECO:0000256" key="9">
    <source>
        <dbReference type="SAM" id="Phobius"/>
    </source>
</evidence>
<dbReference type="CDD" id="cd20335">
    <property type="entry name" value="BRcat_RBR"/>
    <property type="match status" value="1"/>
</dbReference>
<evidence type="ECO:0000256" key="5">
    <source>
        <dbReference type="ARBA" id="ARBA00022777"/>
    </source>
</evidence>
<sequence>MHPHCRNPIEIIEVDQSVEVTCPSCGSEFAQTQADDSTETVANNRARVGEKIGSFELRECVGFGAFGSVWKAWDSELDRLVALKIPRKGQLDEAEIEKFLREAKAVAQLNHPHVVKVHQSGIDRGVVYIASDFIDGVTIAERLLNSKLSFRQSAALCSKIASALHHAHERGVIHRDLKPSNVMLDQSLEPHLMDFGLAKREAGEITMTAEGLILGTPAYMSPEQALGAPATVDRRSDIYSLGVVFYEMLTGERPFRGNERLLIYQVLNEFPDPPRKKNRQIPKDLETICLKAIDKSPERRYQTAEEFADDLQRFMDGVPIQARPISLIERTSRWIRRNVMQTVAMVSLIVALVAIAGFIVVANRDTTLRHRVKVTTDPPGARVRMIPLDHLARERPEQAVISSGVTPIVMDVEPAYYRMQVVVDDYGFHDVYRTVPEFPEKDYARTLFNHLSWEVVDETVELPTVSIPERSSPPEGMTYIVRRRVGNAGPSRIDPGNPSTHSADSPALHGHP</sequence>
<evidence type="ECO:0000256" key="2">
    <source>
        <dbReference type="ARBA" id="ARBA00022527"/>
    </source>
</evidence>
<dbReference type="AlphaFoldDB" id="A0A5C5VX69"/>